<dbReference type="AlphaFoldDB" id="I5B5M2"/>
<dbReference type="eggNOG" id="COG0438">
    <property type="taxonomic scope" value="Bacteria"/>
</dbReference>
<evidence type="ECO:0000256" key="4">
    <source>
        <dbReference type="ARBA" id="ARBA00044517"/>
    </source>
</evidence>
<keyword evidence="10" id="KW-1185">Reference proteome</keyword>
<dbReference type="InterPro" id="IPR051862">
    <property type="entry name" value="GT-like_domain_containing_1"/>
</dbReference>
<name>I5B5M2_9BACT</name>
<dbReference type="EC" id="2.4.1.110" evidence="4"/>
<evidence type="ECO:0000256" key="3">
    <source>
        <dbReference type="ARBA" id="ARBA00022679"/>
    </source>
</evidence>
<evidence type="ECO:0000259" key="7">
    <source>
        <dbReference type="Pfam" id="PF00534"/>
    </source>
</evidence>
<evidence type="ECO:0000256" key="6">
    <source>
        <dbReference type="ARBA" id="ARBA00048439"/>
    </source>
</evidence>
<dbReference type="STRING" id="879212.DespoDRAFT_02969"/>
<comment type="similarity">
    <text evidence="1">Belongs to the glycosyltransferase group 1 family. Glycosyltransferase 4 subfamily.</text>
</comment>
<comment type="catalytic activity">
    <reaction evidence="6">
        <text>queuosine(34) in tRNA(Asp) + GDP-alpha-D-mannose = O-4''-alpha-D-mannosylqueuosine(34) in tRNA(Asp) + GDP + H(+)</text>
        <dbReference type="Rhea" id="RHEA:12885"/>
        <dbReference type="Rhea" id="RHEA-COMP:18572"/>
        <dbReference type="Rhea" id="RHEA-COMP:18581"/>
        <dbReference type="ChEBI" id="CHEBI:15378"/>
        <dbReference type="ChEBI" id="CHEBI:57527"/>
        <dbReference type="ChEBI" id="CHEBI:58189"/>
        <dbReference type="ChEBI" id="CHEBI:194431"/>
        <dbReference type="ChEBI" id="CHEBI:194442"/>
        <dbReference type="EC" id="2.4.1.110"/>
    </reaction>
    <physiologicalReaction direction="left-to-right" evidence="6">
        <dbReference type="Rhea" id="RHEA:12886"/>
    </physiologicalReaction>
</comment>
<feature type="domain" description="Glycosyl transferase family 1" evidence="7">
    <location>
        <begin position="180"/>
        <end position="328"/>
    </location>
</feature>
<dbReference type="InterPro" id="IPR001296">
    <property type="entry name" value="Glyco_trans_1"/>
</dbReference>
<organism evidence="9 10">
    <name type="scientific">Desulfobacter postgatei 2ac9</name>
    <dbReference type="NCBI Taxonomy" id="879212"/>
    <lineage>
        <taxon>Bacteria</taxon>
        <taxon>Pseudomonadati</taxon>
        <taxon>Thermodesulfobacteriota</taxon>
        <taxon>Desulfobacteria</taxon>
        <taxon>Desulfobacterales</taxon>
        <taxon>Desulfobacteraceae</taxon>
        <taxon>Desulfobacter</taxon>
    </lineage>
</organism>
<reference evidence="9 10" key="1">
    <citation type="submission" date="2011-09" db="EMBL/GenBank/DDBJ databases">
        <authorList>
            <consortium name="US DOE Joint Genome Institute (JGI-PGF)"/>
            <person name="Lucas S."/>
            <person name="Han J."/>
            <person name="Lapidus A."/>
            <person name="Cheng J.-F."/>
            <person name="Goodwin L."/>
            <person name="Pitluck S."/>
            <person name="Peters L."/>
            <person name="Land M.L."/>
            <person name="Hauser L."/>
            <person name="Orellana R."/>
            <person name="Lovley D."/>
            <person name="Woyke T.J."/>
        </authorList>
    </citation>
    <scope>NUCLEOTIDE SEQUENCE [LARGE SCALE GENOMIC DNA]</scope>
    <source>
        <strain evidence="9 10">2ac9</strain>
    </source>
</reference>
<keyword evidence="3 9" id="KW-0808">Transferase</keyword>
<feature type="domain" description="tRNA-queuosine alpha-mannosyltransferase N-terminal" evidence="8">
    <location>
        <begin position="2"/>
        <end position="167"/>
    </location>
</feature>
<evidence type="ECO:0000313" key="10">
    <source>
        <dbReference type="Proteomes" id="UP000005778"/>
    </source>
</evidence>
<dbReference type="Proteomes" id="UP000005778">
    <property type="component" value="Chromosome"/>
</dbReference>
<dbReference type="Pfam" id="PF00534">
    <property type="entry name" value="Glycos_transf_1"/>
    <property type="match status" value="1"/>
</dbReference>
<dbReference type="SUPFAM" id="SSF53756">
    <property type="entry name" value="UDP-Glycosyltransferase/glycogen phosphorylase"/>
    <property type="match status" value="1"/>
</dbReference>
<proteinExistence type="inferred from homology"/>
<gene>
    <name evidence="9" type="ORF">DespoDRAFT_02969</name>
</gene>
<sequence length="374" mass="42838">MKILFLEPFYGGSHKVVADGFAACSRHQVDILSLAPRFWKWRMRGSALAFIRQIKNLTEYDLVFATDMVDVTDFKALAGPQCPPVVLYFHENQLSYPLEPGEKRDFHLGFTNIISALSAEGVFFNSQFHRDDFFSAAKALIRKMPDLRPGWILDKIRGKTCVLYPGIDFDSRGFVTSERQESSLDRPLVIWNHRWEYDKNPKAFFNVLEGLKRRGIVFYLAVMGEQYGTVPEEFKGIEERFDAELLVYGYQEQVADYRKWLAKGSVVISTAIQENFGISVMEAVAHGCFPLLPNRLSYPELIPEHLKSDVIYRDDADLEARLEHILVQPQVYQERAAALSAHAAGFSWSHMAEKWDEALYQSFIKSAGWVFPVS</sequence>
<dbReference type="HOGENOM" id="CLU_033439_1_0_7"/>
<evidence type="ECO:0000256" key="2">
    <source>
        <dbReference type="ARBA" id="ARBA00022676"/>
    </source>
</evidence>
<evidence type="ECO:0000256" key="1">
    <source>
        <dbReference type="ARBA" id="ARBA00009481"/>
    </source>
</evidence>
<keyword evidence="2" id="KW-0328">Glycosyltransferase</keyword>
<reference evidence="9 10" key="2">
    <citation type="submission" date="2012-02" db="EMBL/GenBank/DDBJ databases">
        <title>Improved High-Quality Draft sequence of Desulfobacter postgatei 2ac9.</title>
        <authorList>
            <consortium name="US DOE Joint Genome Institute"/>
            <person name="Lucas S."/>
            <person name="Han J."/>
            <person name="Lapidus A."/>
            <person name="Cheng J.-F."/>
            <person name="Goodwin L."/>
            <person name="Pitluck S."/>
            <person name="Peters L."/>
            <person name="Ovchinnikova G."/>
            <person name="Held B."/>
            <person name="Detter J.C."/>
            <person name="Han C."/>
            <person name="Tapia R."/>
            <person name="Land M."/>
            <person name="Hauser L."/>
            <person name="Kyrpides N."/>
            <person name="Ivanova N."/>
            <person name="Pagani I."/>
            <person name="Orellana R."/>
            <person name="Lovley D."/>
            <person name="Woyke T."/>
        </authorList>
    </citation>
    <scope>NUCLEOTIDE SEQUENCE [LARGE SCALE GENOMIC DNA]</scope>
    <source>
        <strain evidence="9 10">2ac9</strain>
    </source>
</reference>
<dbReference type="EMBL" id="CM001488">
    <property type="protein sequence ID" value="EIM64785.1"/>
    <property type="molecule type" value="Genomic_DNA"/>
</dbReference>
<evidence type="ECO:0000259" key="8">
    <source>
        <dbReference type="Pfam" id="PF12038"/>
    </source>
</evidence>
<accession>I5B5M2</accession>
<dbReference type="Pfam" id="PF12038">
    <property type="entry name" value="QTMAN_N"/>
    <property type="match status" value="1"/>
</dbReference>
<dbReference type="RefSeq" id="WP_004074425.1">
    <property type="nucleotide sequence ID" value="NZ_CM001488.1"/>
</dbReference>
<evidence type="ECO:0000313" key="9">
    <source>
        <dbReference type="EMBL" id="EIM64785.1"/>
    </source>
</evidence>
<protein>
    <recommendedName>
        <fullName evidence="5">tRNA-queuosine alpha-mannosyltransferase</fullName>
        <ecNumber evidence="4">2.4.1.110</ecNumber>
    </recommendedName>
</protein>
<evidence type="ECO:0000256" key="5">
    <source>
        <dbReference type="ARBA" id="ARBA00044539"/>
    </source>
</evidence>
<dbReference type="PANTHER" id="PTHR13615:SF3">
    <property type="entry name" value="GLYCOSYLTRANSFERASE-LIKE DOMAIN-CONTAINING PROTEIN 1"/>
    <property type="match status" value="1"/>
</dbReference>
<dbReference type="OrthoDB" id="9792163at2"/>
<dbReference type="PANTHER" id="PTHR13615">
    <property type="entry name" value="GLYCOSYLTRANSFERASE-LIKE 1"/>
    <property type="match status" value="1"/>
</dbReference>
<dbReference type="Gene3D" id="3.40.50.2000">
    <property type="entry name" value="Glycogen Phosphorylase B"/>
    <property type="match status" value="1"/>
</dbReference>
<dbReference type="InterPro" id="IPR022701">
    <property type="entry name" value="QTMAN_N"/>
</dbReference>
<dbReference type="GO" id="GO:0016438">
    <property type="term" value="F:tRNA-queuosine(34) beta-mannosyltransferase activity"/>
    <property type="evidence" value="ECO:0007669"/>
    <property type="project" value="UniProtKB-EC"/>
</dbReference>
<dbReference type="CDD" id="cd03801">
    <property type="entry name" value="GT4_PimA-like"/>
    <property type="match status" value="1"/>
</dbReference>